<feature type="transmembrane region" description="Helical" evidence="1">
    <location>
        <begin position="37"/>
        <end position="55"/>
    </location>
</feature>
<gene>
    <name evidence="2" type="ORF">HGK34_05365</name>
</gene>
<evidence type="ECO:0000313" key="3">
    <source>
        <dbReference type="Proteomes" id="UP000675409"/>
    </source>
</evidence>
<organism evidence="2 3">
    <name type="scientific">Myceligenerans indicum</name>
    <dbReference type="NCBI Taxonomy" id="2593663"/>
    <lineage>
        <taxon>Bacteria</taxon>
        <taxon>Bacillati</taxon>
        <taxon>Actinomycetota</taxon>
        <taxon>Actinomycetes</taxon>
        <taxon>Micrococcales</taxon>
        <taxon>Promicromonosporaceae</taxon>
        <taxon>Myceligenerans</taxon>
    </lineage>
</organism>
<feature type="transmembrane region" description="Helical" evidence="1">
    <location>
        <begin position="133"/>
        <end position="152"/>
    </location>
</feature>
<comment type="caution">
    <text evidence="2">The sequence shown here is derived from an EMBL/GenBank/DDBJ whole genome shotgun (WGS) entry which is preliminary data.</text>
</comment>
<accession>A0ABS1LJG8</accession>
<protein>
    <recommendedName>
        <fullName evidence="4">MFS transporter</fullName>
    </recommendedName>
</protein>
<keyword evidence="3" id="KW-1185">Reference proteome</keyword>
<keyword evidence="1" id="KW-1133">Transmembrane helix</keyword>
<evidence type="ECO:0008006" key="4">
    <source>
        <dbReference type="Google" id="ProtNLM"/>
    </source>
</evidence>
<reference evidence="2 3" key="1">
    <citation type="journal article" date="2021" name="Arch. Microbiol.">
        <title>Myceligenerans indicum sp. nov., an actinobacterium isolated from mangrove sediment of Sundarbans, India.</title>
        <authorList>
            <person name="Asha K."/>
            <person name="Bhadury P."/>
        </authorList>
    </citation>
    <scope>NUCLEOTIDE SEQUENCE [LARGE SCALE GENOMIC DNA]</scope>
    <source>
        <strain evidence="2 3">I2</strain>
    </source>
</reference>
<dbReference type="EMBL" id="JABBYC010000005">
    <property type="protein sequence ID" value="MBL0885707.1"/>
    <property type="molecule type" value="Genomic_DNA"/>
</dbReference>
<sequence>MGELGQVMRVVRTLLLASTSLSLAALAHGLGGGELPGLGAMVALGILTVSASCLVAQARPRVWTLVPFLGAVQFFLHHAMAWSATATASGLGTAQPFGHAGHHSGAAVTAAVAPTSHTALAGAQGHLANPRMVVLHLAAILVTAVLMAVGEATTRVALQVFRHVVPELTAPRMPTPDRPRVHPRPAVLPTPLSVLLARSTPRRGPPVASVVPA</sequence>
<evidence type="ECO:0000256" key="1">
    <source>
        <dbReference type="SAM" id="Phobius"/>
    </source>
</evidence>
<dbReference type="RefSeq" id="WP_201845535.1">
    <property type="nucleotide sequence ID" value="NZ_JABBYC010000005.1"/>
</dbReference>
<keyword evidence="1" id="KW-0812">Transmembrane</keyword>
<proteinExistence type="predicted"/>
<keyword evidence="1" id="KW-0472">Membrane</keyword>
<feature type="transmembrane region" description="Helical" evidence="1">
    <location>
        <begin position="62"/>
        <end position="82"/>
    </location>
</feature>
<evidence type="ECO:0000313" key="2">
    <source>
        <dbReference type="EMBL" id="MBL0885707.1"/>
    </source>
</evidence>
<name>A0ABS1LJG8_9MICO</name>
<dbReference type="Proteomes" id="UP000675409">
    <property type="component" value="Unassembled WGS sequence"/>
</dbReference>